<comment type="similarity">
    <text evidence="8">Belongs to the cytochrome P450 family.</text>
</comment>
<evidence type="ECO:0000256" key="7">
    <source>
        <dbReference type="PIRSR" id="PIRSR602403-1"/>
    </source>
</evidence>
<evidence type="ECO:0000256" key="2">
    <source>
        <dbReference type="ARBA" id="ARBA00022692"/>
    </source>
</evidence>
<dbReference type="InterPro" id="IPR002403">
    <property type="entry name" value="Cyt_P450_E_grp-IV"/>
</dbReference>
<sequence length="269" mass="30175">MQSPIESSRSEVSSVATDILLKSLKKEAETNCGIVVPVHSIQHSVSFLMTSLCFGVALDEDVVDKIKNVQVGLLSLVDNRYALNLLPKSNIVSFCSEFLDASIWPACAALEWIMARLVKHQDIQEKLKKEIRSVMGDKKGQVDVEELQRMPYLKAVIFESLRRHSPVHFLIPHRVKEDVMIMADHHEYLIPKGAVVNYLVTSVGLDASVWEEPLEFRPERFMPGGEGEEVDVNCGKSEIKMMPFGAGRRMCPGSDLAMLQLAIAWWPTL</sequence>
<evidence type="ECO:0000313" key="10">
    <source>
        <dbReference type="Proteomes" id="UP001085076"/>
    </source>
</evidence>
<dbReference type="Proteomes" id="UP001085076">
    <property type="component" value="Miscellaneous, Linkage group lg07"/>
</dbReference>
<protein>
    <recommendedName>
        <fullName evidence="11">Cytochrome P450</fullName>
    </recommendedName>
</protein>
<dbReference type="GO" id="GO:0016020">
    <property type="term" value="C:membrane"/>
    <property type="evidence" value="ECO:0007669"/>
    <property type="project" value="UniProtKB-SubCell"/>
</dbReference>
<keyword evidence="7 8" id="KW-0349">Heme</keyword>
<evidence type="ECO:0008006" key="11">
    <source>
        <dbReference type="Google" id="ProtNLM"/>
    </source>
</evidence>
<dbReference type="PRINTS" id="PR00385">
    <property type="entry name" value="P450"/>
</dbReference>
<dbReference type="InterPro" id="IPR036396">
    <property type="entry name" value="Cyt_P450_sf"/>
</dbReference>
<dbReference type="GO" id="GO:0020037">
    <property type="term" value="F:heme binding"/>
    <property type="evidence" value="ECO:0007669"/>
    <property type="project" value="InterPro"/>
</dbReference>
<comment type="cofactor">
    <cofactor evidence="7">
        <name>heme</name>
        <dbReference type="ChEBI" id="CHEBI:30413"/>
    </cofactor>
</comment>
<dbReference type="PANTHER" id="PTHR24298">
    <property type="entry name" value="FLAVONOID 3'-MONOOXYGENASE-RELATED"/>
    <property type="match status" value="1"/>
</dbReference>
<dbReference type="SUPFAM" id="SSF48264">
    <property type="entry name" value="Cytochrome P450"/>
    <property type="match status" value="1"/>
</dbReference>
<dbReference type="PRINTS" id="PR00465">
    <property type="entry name" value="EP450IV"/>
</dbReference>
<evidence type="ECO:0000256" key="4">
    <source>
        <dbReference type="ARBA" id="ARBA00022989"/>
    </source>
</evidence>
<comment type="caution">
    <text evidence="9">The sequence shown here is derived from an EMBL/GenBank/DDBJ whole genome shotgun (WGS) entry which is preliminary data.</text>
</comment>
<evidence type="ECO:0000256" key="5">
    <source>
        <dbReference type="ARBA" id="ARBA00023004"/>
    </source>
</evidence>
<dbReference type="InterPro" id="IPR051103">
    <property type="entry name" value="Plant_metabolite_P450s"/>
</dbReference>
<dbReference type="Gene3D" id="1.10.630.10">
    <property type="entry name" value="Cytochrome P450"/>
    <property type="match status" value="1"/>
</dbReference>
<keyword evidence="2" id="KW-0812">Transmembrane</keyword>
<name>A0A9D5C7W7_9LILI</name>
<dbReference type="EMBL" id="JAGGNH010000007">
    <property type="protein sequence ID" value="KAJ0968181.1"/>
    <property type="molecule type" value="Genomic_DNA"/>
</dbReference>
<evidence type="ECO:0000256" key="6">
    <source>
        <dbReference type="ARBA" id="ARBA00023136"/>
    </source>
</evidence>
<evidence type="ECO:0000256" key="1">
    <source>
        <dbReference type="ARBA" id="ARBA00004167"/>
    </source>
</evidence>
<feature type="binding site" description="axial binding residue" evidence="7">
    <location>
        <position position="251"/>
    </location>
    <ligand>
        <name>heme</name>
        <dbReference type="ChEBI" id="CHEBI:30413"/>
    </ligand>
    <ligandPart>
        <name>Fe</name>
        <dbReference type="ChEBI" id="CHEBI:18248"/>
    </ligandPart>
</feature>
<comment type="subcellular location">
    <subcellularLocation>
        <location evidence="1">Membrane</location>
        <topology evidence="1">Single-pass membrane protein</topology>
    </subcellularLocation>
</comment>
<dbReference type="PANTHER" id="PTHR24298:SF800">
    <property type="entry name" value="CYTOCHROME P450 89A2-RELATED"/>
    <property type="match status" value="1"/>
</dbReference>
<dbReference type="InterPro" id="IPR001128">
    <property type="entry name" value="Cyt_P450"/>
</dbReference>
<dbReference type="Pfam" id="PF00067">
    <property type="entry name" value="p450"/>
    <property type="match status" value="1"/>
</dbReference>
<evidence type="ECO:0000256" key="8">
    <source>
        <dbReference type="RuleBase" id="RU000461"/>
    </source>
</evidence>
<dbReference type="GO" id="GO:0005506">
    <property type="term" value="F:iron ion binding"/>
    <property type="evidence" value="ECO:0007669"/>
    <property type="project" value="InterPro"/>
</dbReference>
<keyword evidence="3 7" id="KW-0479">Metal-binding</keyword>
<gene>
    <name evidence="9" type="ORF">J5N97_025098</name>
</gene>
<keyword evidence="8" id="KW-0503">Monooxygenase</keyword>
<keyword evidence="5 7" id="KW-0408">Iron</keyword>
<dbReference type="GO" id="GO:0016709">
    <property type="term" value="F:oxidoreductase activity, acting on paired donors, with incorporation or reduction of molecular oxygen, NAD(P)H as one donor, and incorporation of one atom of oxygen"/>
    <property type="evidence" value="ECO:0007669"/>
    <property type="project" value="TreeGrafter"/>
</dbReference>
<dbReference type="AlphaFoldDB" id="A0A9D5C7W7"/>
<reference evidence="9" key="1">
    <citation type="submission" date="2021-03" db="EMBL/GenBank/DDBJ databases">
        <authorList>
            <person name="Li Z."/>
            <person name="Yang C."/>
        </authorList>
    </citation>
    <scope>NUCLEOTIDE SEQUENCE</scope>
    <source>
        <strain evidence="9">Dzin_1.0</strain>
        <tissue evidence="9">Leaf</tissue>
    </source>
</reference>
<reference evidence="9" key="2">
    <citation type="journal article" date="2022" name="Hortic Res">
        <title>The genome of Dioscorea zingiberensis sheds light on the biosynthesis, origin and evolution of the medicinally important diosgenin saponins.</title>
        <authorList>
            <person name="Li Y."/>
            <person name="Tan C."/>
            <person name="Li Z."/>
            <person name="Guo J."/>
            <person name="Li S."/>
            <person name="Chen X."/>
            <person name="Wang C."/>
            <person name="Dai X."/>
            <person name="Yang H."/>
            <person name="Song W."/>
            <person name="Hou L."/>
            <person name="Xu J."/>
            <person name="Tong Z."/>
            <person name="Xu A."/>
            <person name="Yuan X."/>
            <person name="Wang W."/>
            <person name="Yang Q."/>
            <person name="Chen L."/>
            <person name="Sun Z."/>
            <person name="Wang K."/>
            <person name="Pan B."/>
            <person name="Chen J."/>
            <person name="Bao Y."/>
            <person name="Liu F."/>
            <person name="Qi X."/>
            <person name="Gang D.R."/>
            <person name="Wen J."/>
            <person name="Li J."/>
        </authorList>
    </citation>
    <scope>NUCLEOTIDE SEQUENCE</scope>
    <source>
        <strain evidence="9">Dzin_1.0</strain>
    </source>
</reference>
<organism evidence="9 10">
    <name type="scientific">Dioscorea zingiberensis</name>
    <dbReference type="NCBI Taxonomy" id="325984"/>
    <lineage>
        <taxon>Eukaryota</taxon>
        <taxon>Viridiplantae</taxon>
        <taxon>Streptophyta</taxon>
        <taxon>Embryophyta</taxon>
        <taxon>Tracheophyta</taxon>
        <taxon>Spermatophyta</taxon>
        <taxon>Magnoliopsida</taxon>
        <taxon>Liliopsida</taxon>
        <taxon>Dioscoreales</taxon>
        <taxon>Dioscoreaceae</taxon>
        <taxon>Dioscorea</taxon>
    </lineage>
</organism>
<accession>A0A9D5C7W7</accession>
<keyword evidence="4" id="KW-1133">Transmembrane helix</keyword>
<keyword evidence="6" id="KW-0472">Membrane</keyword>
<dbReference type="InterPro" id="IPR017972">
    <property type="entry name" value="Cyt_P450_CS"/>
</dbReference>
<evidence type="ECO:0000256" key="3">
    <source>
        <dbReference type="ARBA" id="ARBA00022723"/>
    </source>
</evidence>
<dbReference type="PROSITE" id="PS00086">
    <property type="entry name" value="CYTOCHROME_P450"/>
    <property type="match status" value="1"/>
</dbReference>
<keyword evidence="10" id="KW-1185">Reference proteome</keyword>
<proteinExistence type="inferred from homology"/>
<keyword evidence="8" id="KW-0560">Oxidoreductase</keyword>
<evidence type="ECO:0000313" key="9">
    <source>
        <dbReference type="EMBL" id="KAJ0968181.1"/>
    </source>
</evidence>
<dbReference type="OrthoDB" id="686539at2759"/>